<evidence type="ECO:0000313" key="2">
    <source>
        <dbReference type="Proteomes" id="UP000320390"/>
    </source>
</evidence>
<dbReference type="Proteomes" id="UP000320390">
    <property type="component" value="Chromosome"/>
</dbReference>
<keyword evidence="2" id="KW-1185">Reference proteome</keyword>
<sequence>MVTASVLLVGLLAMTSTSVVVNSLRRSASDQQQAQAAMQAIVEDLHASAREADTAPANWAGEILNVYGPGGIPGNVFPVQGLDPWVGEAGVATVQLITDETVTDAVLGVAAGMPRDLDGDGAANNNDITGSAALLPAIVRVRWRGGAGQQQLTQVVYLLRY</sequence>
<reference evidence="1 2" key="1">
    <citation type="submission" date="2019-02" db="EMBL/GenBank/DDBJ databases">
        <title>Deep-cultivation of Planctomycetes and their phenomic and genomic characterization uncovers novel biology.</title>
        <authorList>
            <person name="Wiegand S."/>
            <person name="Jogler M."/>
            <person name="Boedeker C."/>
            <person name="Pinto D."/>
            <person name="Vollmers J."/>
            <person name="Rivas-Marin E."/>
            <person name="Kohn T."/>
            <person name="Peeters S.H."/>
            <person name="Heuer A."/>
            <person name="Rast P."/>
            <person name="Oberbeckmann S."/>
            <person name="Bunk B."/>
            <person name="Jeske O."/>
            <person name="Meyerdierks A."/>
            <person name="Storesund J.E."/>
            <person name="Kallscheuer N."/>
            <person name="Luecker S."/>
            <person name="Lage O.M."/>
            <person name="Pohl T."/>
            <person name="Merkel B.J."/>
            <person name="Hornburger P."/>
            <person name="Mueller R.-W."/>
            <person name="Bruemmer F."/>
            <person name="Labrenz M."/>
            <person name="Spormann A.M."/>
            <person name="Op den Camp H."/>
            <person name="Overmann J."/>
            <person name="Amann R."/>
            <person name="Jetten M.S.M."/>
            <person name="Mascher T."/>
            <person name="Medema M.H."/>
            <person name="Devos D.P."/>
            <person name="Kaster A.-K."/>
            <person name="Ovreas L."/>
            <person name="Rohde M."/>
            <person name="Galperin M.Y."/>
            <person name="Jogler C."/>
        </authorList>
    </citation>
    <scope>NUCLEOTIDE SEQUENCE [LARGE SCALE GENOMIC DNA]</scope>
    <source>
        <strain evidence="1 2">Poly30</strain>
    </source>
</reference>
<evidence type="ECO:0000313" key="1">
    <source>
        <dbReference type="EMBL" id="QDV09395.1"/>
    </source>
</evidence>
<organism evidence="1 2">
    <name type="scientific">Saltatorellus ferox</name>
    <dbReference type="NCBI Taxonomy" id="2528018"/>
    <lineage>
        <taxon>Bacteria</taxon>
        <taxon>Pseudomonadati</taxon>
        <taxon>Planctomycetota</taxon>
        <taxon>Planctomycetia</taxon>
        <taxon>Planctomycetia incertae sedis</taxon>
        <taxon>Saltatorellus</taxon>
    </lineage>
</organism>
<dbReference type="EMBL" id="CP036434">
    <property type="protein sequence ID" value="QDV09395.1"/>
    <property type="molecule type" value="Genomic_DNA"/>
</dbReference>
<name>A0A518EZ83_9BACT</name>
<gene>
    <name evidence="1" type="ORF">Poly30_49530</name>
</gene>
<evidence type="ECO:0008006" key="3">
    <source>
        <dbReference type="Google" id="ProtNLM"/>
    </source>
</evidence>
<accession>A0A518EZ83</accession>
<proteinExistence type="predicted"/>
<dbReference type="AlphaFoldDB" id="A0A518EZ83"/>
<protein>
    <recommendedName>
        <fullName evidence="3">Type 4 fimbrial biogenesis protein PilX N-terminal domain-containing protein</fullName>
    </recommendedName>
</protein>